<dbReference type="SUPFAM" id="SSF50956">
    <property type="entry name" value="Thermostable phytase (3-phytase)"/>
    <property type="match status" value="1"/>
</dbReference>
<dbReference type="PROSITE" id="PS51257">
    <property type="entry name" value="PROKAR_LIPOPROTEIN"/>
    <property type="match status" value="1"/>
</dbReference>
<dbReference type="Gene3D" id="2.120.10.30">
    <property type="entry name" value="TolB, C-terminal domain"/>
    <property type="match status" value="1"/>
</dbReference>
<dbReference type="AlphaFoldDB" id="A0A1Y5PWE9"/>
<dbReference type="PROSITE" id="PS51662">
    <property type="entry name" value="BP_PHYTASE"/>
    <property type="match status" value="1"/>
</dbReference>
<dbReference type="InterPro" id="IPR011042">
    <property type="entry name" value="6-blade_b-propeller_TolB-like"/>
</dbReference>
<sequence>MDDEIRRAGEVLMRRLLTLLPLLSLAGCAAGAPMITGLPPVQVTASGETQPVGTNRADAADDPAIWVDPANPNHALIVATDKKAGLHVYDLAGKDIAFTQAGLVNNVDVAGDIIVASDRNDGVNAHLAVFRLDAEGPAIIPRGRAAAGTGEAYGLCLKKSAPGQPITAALIVKDGTVRVGTLTLVEGAAPGFAVVWEHKIPTQSEGCVFDGDTLYVGEEDGGIWELKPDGKGATARLVAPVDNQRLVADVEGLATIDHKGERYLIASSQGDNAYAVFRLPGMDYVGRFAVAAGAYGATSETDGIEAVAGNFGPDYPDGIFLAQDGDNGALAQNFKLVRWDRIAAALGL</sequence>
<dbReference type="Pfam" id="PF02333">
    <property type="entry name" value="Phytase"/>
    <property type="match status" value="1"/>
</dbReference>
<gene>
    <name evidence="2" type="ORF">SPPYR_3191</name>
</gene>
<dbReference type="InterPro" id="IPR003431">
    <property type="entry name" value="B-propeller_Phytase"/>
</dbReference>
<dbReference type="KEGG" id="sphu:SPPYR_3191"/>
<reference evidence="2" key="1">
    <citation type="submission" date="2016-03" db="EMBL/GenBank/DDBJ databases">
        <authorList>
            <person name="Ploux O."/>
        </authorList>
    </citation>
    <scope>NUCLEOTIDE SEQUENCE</scope>
    <source>
        <strain evidence="2">UC10</strain>
    </source>
</reference>
<organism evidence="2">
    <name type="scientific">uncultured Sphingopyxis sp</name>
    <dbReference type="NCBI Taxonomy" id="310581"/>
    <lineage>
        <taxon>Bacteria</taxon>
        <taxon>Pseudomonadati</taxon>
        <taxon>Pseudomonadota</taxon>
        <taxon>Alphaproteobacteria</taxon>
        <taxon>Sphingomonadales</taxon>
        <taxon>Sphingomonadaceae</taxon>
        <taxon>Sphingopyxis</taxon>
        <taxon>environmental samples</taxon>
    </lineage>
</organism>
<proteinExistence type="predicted"/>
<evidence type="ECO:0000313" key="2">
    <source>
        <dbReference type="EMBL" id="SBV34311.1"/>
    </source>
</evidence>
<dbReference type="EC" id="3.1.3.8" evidence="2"/>
<keyword evidence="2" id="KW-0378">Hydrolase</keyword>
<evidence type="ECO:0000259" key="1">
    <source>
        <dbReference type="PROSITE" id="PS51662"/>
    </source>
</evidence>
<dbReference type="GO" id="GO:0016158">
    <property type="term" value="F:inositol hexakisphosphate 3-phosphatase activity"/>
    <property type="evidence" value="ECO:0007669"/>
    <property type="project" value="UniProtKB-EC"/>
</dbReference>
<name>A0A1Y5PWE9_9SPHN</name>
<feature type="domain" description="BPP" evidence="1">
    <location>
        <begin position="33"/>
        <end position="346"/>
    </location>
</feature>
<dbReference type="EMBL" id="LT598653">
    <property type="protein sequence ID" value="SBV34311.1"/>
    <property type="molecule type" value="Genomic_DNA"/>
</dbReference>
<protein>
    <submittedName>
        <fullName evidence="2">3-phytase</fullName>
        <ecNumber evidence="2">3.1.3.8</ecNumber>
    </submittedName>
</protein>
<accession>A0A1Y5PWE9</accession>